<proteinExistence type="predicted"/>
<sequence length="161" mass="18276">MGYLKDNIRALAEAIERESVLIHRDALIDGYREIHKLSKLGVDKIIKKAAEYGGKKGARTLRDRYGVFTDRLDEALELLTIIAESSRLIDLFEYDMDEMEVYVEGSILVEAVGENPKPVCKPMAGFFKGFLSAFLDRKFDVEEVACAAQGYERCTFKIKQK</sequence>
<gene>
    <name evidence="2" type="ORF">ENJ61_02560</name>
</gene>
<dbReference type="InterPro" id="IPR004096">
    <property type="entry name" value="V4R"/>
</dbReference>
<dbReference type="InterPro" id="IPR024096">
    <property type="entry name" value="NO_sig/Golgi_transp_ligand-bd"/>
</dbReference>
<dbReference type="Gene3D" id="3.30.1380.20">
    <property type="entry name" value="Trafficking protein particle complex subunit 3"/>
    <property type="match status" value="1"/>
</dbReference>
<accession>A0A7C5L6J8</accession>
<dbReference type="PANTHER" id="PTHR35090:SF1">
    <property type="entry name" value="SLR0144 PROTEIN"/>
    <property type="match status" value="1"/>
</dbReference>
<evidence type="ECO:0000313" key="2">
    <source>
        <dbReference type="EMBL" id="HHJ63766.1"/>
    </source>
</evidence>
<dbReference type="PANTHER" id="PTHR35090">
    <property type="entry name" value="DNA-DIRECTED RNA POLYMERASE SUBUNIT I"/>
    <property type="match status" value="1"/>
</dbReference>
<dbReference type="AlphaFoldDB" id="A0A7C5L6J8"/>
<evidence type="ECO:0000259" key="1">
    <source>
        <dbReference type="SMART" id="SM00989"/>
    </source>
</evidence>
<dbReference type="Pfam" id="PF02830">
    <property type="entry name" value="V4R"/>
    <property type="match status" value="1"/>
</dbReference>
<dbReference type="SMART" id="SM00989">
    <property type="entry name" value="V4R"/>
    <property type="match status" value="1"/>
</dbReference>
<feature type="domain" description="4-vinyl reductase 4VR" evidence="1">
    <location>
        <begin position="98"/>
        <end position="160"/>
    </location>
</feature>
<protein>
    <submittedName>
        <fullName evidence="2">4-vinyl reductase</fullName>
    </submittedName>
</protein>
<dbReference type="Proteomes" id="UP000885792">
    <property type="component" value="Unassembled WGS sequence"/>
</dbReference>
<organism evidence="2">
    <name type="scientific">Aquifex aeolicus</name>
    <dbReference type="NCBI Taxonomy" id="63363"/>
    <lineage>
        <taxon>Bacteria</taxon>
        <taxon>Pseudomonadati</taxon>
        <taxon>Aquificota</taxon>
        <taxon>Aquificia</taxon>
        <taxon>Aquificales</taxon>
        <taxon>Aquificaceae</taxon>
        <taxon>Aquifex</taxon>
    </lineage>
</organism>
<name>A0A7C5L6J8_AQUAO</name>
<comment type="caution">
    <text evidence="2">The sequence shown here is derived from an EMBL/GenBank/DDBJ whole genome shotgun (WGS) entry which is preliminary data.</text>
</comment>
<reference evidence="2" key="1">
    <citation type="journal article" date="2020" name="mSystems">
        <title>Genome- and Community-Level Interaction Insights into Carbon Utilization and Element Cycling Functions of Hydrothermarchaeota in Hydrothermal Sediment.</title>
        <authorList>
            <person name="Zhou Z."/>
            <person name="Liu Y."/>
            <person name="Xu W."/>
            <person name="Pan J."/>
            <person name="Luo Z.H."/>
            <person name="Li M."/>
        </authorList>
    </citation>
    <scope>NUCLEOTIDE SEQUENCE [LARGE SCALE GENOMIC DNA]</scope>
    <source>
        <strain evidence="2">HyVt-501</strain>
    </source>
</reference>
<dbReference type="SUPFAM" id="SSF111126">
    <property type="entry name" value="Ligand-binding domain in the NO signalling and Golgi transport"/>
    <property type="match status" value="1"/>
</dbReference>
<dbReference type="EMBL" id="DRNB01000096">
    <property type="protein sequence ID" value="HHJ63766.1"/>
    <property type="molecule type" value="Genomic_DNA"/>
</dbReference>